<evidence type="ECO:0000256" key="8">
    <source>
        <dbReference type="ARBA" id="ARBA00023242"/>
    </source>
</evidence>
<feature type="compositionally biased region" description="Polar residues" evidence="10">
    <location>
        <begin position="111"/>
        <end position="120"/>
    </location>
</feature>
<dbReference type="GO" id="GO:0000122">
    <property type="term" value="P:negative regulation of transcription by RNA polymerase II"/>
    <property type="evidence" value="ECO:0007669"/>
    <property type="project" value="TreeGrafter"/>
</dbReference>
<dbReference type="Gene3D" id="3.30.50.10">
    <property type="entry name" value="Erythroid Transcription Factor GATA-1, subunit A"/>
    <property type="match status" value="2"/>
</dbReference>
<keyword evidence="4" id="KW-0862">Zinc</keyword>
<reference evidence="12" key="1">
    <citation type="submission" date="2021-01" db="UniProtKB">
        <authorList>
            <consortium name="EnsemblMetazoa"/>
        </authorList>
    </citation>
    <scope>IDENTIFICATION</scope>
</reference>
<proteinExistence type="predicted"/>
<evidence type="ECO:0000313" key="13">
    <source>
        <dbReference type="Proteomes" id="UP000002358"/>
    </source>
</evidence>
<dbReference type="InterPro" id="IPR013088">
    <property type="entry name" value="Znf_NHR/GATA"/>
</dbReference>
<dbReference type="EnsemblMetazoa" id="XM_031923170">
    <property type="protein sequence ID" value="XP_031779030"/>
    <property type="gene ID" value="LOC100121600"/>
</dbReference>
<dbReference type="FunFam" id="3.30.50.10:FF:000032">
    <property type="entry name" value="Transcription factor GATA-3"/>
    <property type="match status" value="1"/>
</dbReference>
<dbReference type="FunCoup" id="A0A7M7PZF0">
    <property type="interactions" value="62"/>
</dbReference>
<dbReference type="FunFam" id="3.30.50.10:FF:000036">
    <property type="entry name" value="Endothelial transcription factor GATA-2"/>
    <property type="match status" value="1"/>
</dbReference>
<dbReference type="GO" id="GO:0005634">
    <property type="term" value="C:nucleus"/>
    <property type="evidence" value="ECO:0007669"/>
    <property type="project" value="UniProtKB-SubCell"/>
</dbReference>
<dbReference type="OrthoDB" id="515401at2759"/>
<keyword evidence="3 9" id="KW-0863">Zinc-finger</keyword>
<dbReference type="InParanoid" id="A0A7M7PZF0"/>
<evidence type="ECO:0000256" key="7">
    <source>
        <dbReference type="ARBA" id="ARBA00023163"/>
    </source>
</evidence>
<name>A0A7M7PZF0_NASVI</name>
<dbReference type="PROSITE" id="PS00344">
    <property type="entry name" value="GATA_ZN_FINGER_1"/>
    <property type="match status" value="2"/>
</dbReference>
<dbReference type="SUPFAM" id="SSF57716">
    <property type="entry name" value="Glucocorticoid receptor-like (DNA-binding domain)"/>
    <property type="match status" value="2"/>
</dbReference>
<feature type="region of interest" description="Disordered" evidence="10">
    <location>
        <begin position="1"/>
        <end position="54"/>
    </location>
</feature>
<dbReference type="GeneID" id="100121600"/>
<feature type="domain" description="GATA-type" evidence="11">
    <location>
        <begin position="410"/>
        <end position="463"/>
    </location>
</feature>
<feature type="compositionally biased region" description="Polar residues" evidence="10">
    <location>
        <begin position="381"/>
        <end position="391"/>
    </location>
</feature>
<feature type="compositionally biased region" description="Low complexity" evidence="10">
    <location>
        <begin position="76"/>
        <end position="87"/>
    </location>
</feature>
<evidence type="ECO:0000256" key="3">
    <source>
        <dbReference type="ARBA" id="ARBA00022771"/>
    </source>
</evidence>
<feature type="compositionally biased region" description="Gly residues" evidence="10">
    <location>
        <begin position="23"/>
        <end position="43"/>
    </location>
</feature>
<dbReference type="Proteomes" id="UP000002358">
    <property type="component" value="Chromosome 1"/>
</dbReference>
<evidence type="ECO:0000313" key="12">
    <source>
        <dbReference type="EnsemblMetazoa" id="XP_031779030"/>
    </source>
</evidence>
<feature type="compositionally biased region" description="Low complexity" evidence="10">
    <location>
        <begin position="270"/>
        <end position="296"/>
    </location>
</feature>
<sequence>MDMSSESSAARWYEPPRSLGEPGSAGGAGGGGAGGGGATGGGATPASAAAGNNSVGNPQDYRGYYTHAAPTHHPAAHYAHSRMSSSGMPGGPISQVCRPHFAPSLHPWGFPTTSASTNGTSEEKPQSPLGSNMAPGSTAASLASHASGHPFPFPPTPPKDATPDSITASNTSSGPSNNNNNTSSSNNNGLGLGTGGAGGSEYQAAVAHAAVMGAFMHHQDALGSSAAGSCDVKPSVMLGGHQHGAPSPPHQHNAGGQQSQGGQVKQREGNQQQQQQQQQQSSQQQDYNQSNQQQQQTPNSPCRESYSNAHHSSQYDPAASAYNMYQHLQYPSHHSHNHPPAAASLFSSAANHHAAAAAAAAAVVPGLGSADSSKLLGSHVGAQNTPNSPGSQQHHQQQQQQKPRNKSRTSAEGRECVNCGATSTPLWRRDGTGHYLCNACGLYYKMNGQNRPLIKPKRRLSEQSLQSAARRAGTSCANCKTATTTLWRRNQAGEPVCNACGLYYKLHNVNRPLTMKKEGIQTRNRKLSSKSKKKKAGGCLGLGGVMGDMIKATGHLDLDNKPFHSGFGSPMSEYRTSQHHHTMHPAMQHYMYHTGVGVGVTGSLHQGFAPPAPPPIHPHSHSHSHSHHMTSLQGLQLAATTNAMTGWRSEYT</sequence>
<evidence type="ECO:0000256" key="9">
    <source>
        <dbReference type="PROSITE-ProRule" id="PRU00094"/>
    </source>
</evidence>
<protein>
    <recommendedName>
        <fullName evidence="11">GATA-type domain-containing protein</fullName>
    </recommendedName>
</protein>
<dbReference type="InterPro" id="IPR000679">
    <property type="entry name" value="Znf_GATA"/>
</dbReference>
<feature type="compositionally biased region" description="Polar residues" evidence="10">
    <location>
        <begin position="297"/>
        <end position="314"/>
    </location>
</feature>
<dbReference type="GO" id="GO:0000981">
    <property type="term" value="F:DNA-binding transcription factor activity, RNA polymerase II-specific"/>
    <property type="evidence" value="ECO:0007669"/>
    <property type="project" value="TreeGrafter"/>
</dbReference>
<feature type="compositionally biased region" description="Low complexity" evidence="10">
    <location>
        <begin position="163"/>
        <end position="189"/>
    </location>
</feature>
<evidence type="ECO:0000256" key="2">
    <source>
        <dbReference type="ARBA" id="ARBA00022723"/>
    </source>
</evidence>
<feature type="compositionally biased region" description="Low complexity" evidence="10">
    <location>
        <begin position="44"/>
        <end position="54"/>
    </location>
</feature>
<dbReference type="PRINTS" id="PR00619">
    <property type="entry name" value="GATAZNFINGER"/>
</dbReference>
<dbReference type="KEGG" id="nvi:100121600"/>
<feature type="region of interest" description="Disordered" evidence="10">
    <location>
        <begin position="374"/>
        <end position="414"/>
    </location>
</feature>
<evidence type="ECO:0000256" key="4">
    <source>
        <dbReference type="ARBA" id="ARBA00022833"/>
    </source>
</evidence>
<dbReference type="CTD" id="2896"/>
<dbReference type="CDD" id="cd00202">
    <property type="entry name" value="ZnF_GATA"/>
    <property type="match status" value="2"/>
</dbReference>
<keyword evidence="6" id="KW-0238">DNA-binding</keyword>
<dbReference type="Pfam" id="PF00320">
    <property type="entry name" value="GATA"/>
    <property type="match status" value="2"/>
</dbReference>
<dbReference type="SMART" id="SM00401">
    <property type="entry name" value="ZnF_GATA"/>
    <property type="match status" value="2"/>
</dbReference>
<feature type="region of interest" description="Disordered" evidence="10">
    <location>
        <begin position="76"/>
        <end position="194"/>
    </location>
</feature>
<keyword evidence="5" id="KW-0805">Transcription regulation</keyword>
<dbReference type="RefSeq" id="XP_031779030.1">
    <property type="nucleotide sequence ID" value="XM_031923170.2"/>
</dbReference>
<dbReference type="GO" id="GO:0008270">
    <property type="term" value="F:zinc ion binding"/>
    <property type="evidence" value="ECO:0007669"/>
    <property type="project" value="UniProtKB-KW"/>
</dbReference>
<evidence type="ECO:0000259" key="11">
    <source>
        <dbReference type="PROSITE" id="PS50114"/>
    </source>
</evidence>
<organism evidence="12 13">
    <name type="scientific">Nasonia vitripennis</name>
    <name type="common">Parasitic wasp</name>
    <dbReference type="NCBI Taxonomy" id="7425"/>
    <lineage>
        <taxon>Eukaryota</taxon>
        <taxon>Metazoa</taxon>
        <taxon>Ecdysozoa</taxon>
        <taxon>Arthropoda</taxon>
        <taxon>Hexapoda</taxon>
        <taxon>Insecta</taxon>
        <taxon>Pterygota</taxon>
        <taxon>Neoptera</taxon>
        <taxon>Endopterygota</taxon>
        <taxon>Hymenoptera</taxon>
        <taxon>Apocrita</taxon>
        <taxon>Proctotrupomorpha</taxon>
        <taxon>Chalcidoidea</taxon>
        <taxon>Pteromalidae</taxon>
        <taxon>Pteromalinae</taxon>
        <taxon>Nasonia</taxon>
    </lineage>
</organism>
<dbReference type="SMR" id="A0A7M7PZF0"/>
<dbReference type="AlphaFoldDB" id="A0A7M7PZF0"/>
<feature type="compositionally biased region" description="Pro residues" evidence="10">
    <location>
        <begin position="151"/>
        <end position="160"/>
    </location>
</feature>
<dbReference type="GO" id="GO:0000978">
    <property type="term" value="F:RNA polymerase II cis-regulatory region sequence-specific DNA binding"/>
    <property type="evidence" value="ECO:0007669"/>
    <property type="project" value="TreeGrafter"/>
</dbReference>
<evidence type="ECO:0000256" key="6">
    <source>
        <dbReference type="ARBA" id="ARBA00023125"/>
    </source>
</evidence>
<evidence type="ECO:0000256" key="5">
    <source>
        <dbReference type="ARBA" id="ARBA00023015"/>
    </source>
</evidence>
<feature type="domain" description="GATA-type" evidence="11">
    <location>
        <begin position="470"/>
        <end position="523"/>
    </location>
</feature>
<dbReference type="GO" id="GO:0045165">
    <property type="term" value="P:cell fate commitment"/>
    <property type="evidence" value="ECO:0007669"/>
    <property type="project" value="TreeGrafter"/>
</dbReference>
<comment type="subcellular location">
    <subcellularLocation>
        <location evidence="1">Nucleus</location>
    </subcellularLocation>
</comment>
<evidence type="ECO:0000256" key="1">
    <source>
        <dbReference type="ARBA" id="ARBA00004123"/>
    </source>
</evidence>
<dbReference type="PANTHER" id="PTHR10071">
    <property type="entry name" value="TRANSCRIPTION FACTOR GATA FAMILY MEMBER"/>
    <property type="match status" value="1"/>
</dbReference>
<feature type="region of interest" description="Disordered" evidence="10">
    <location>
        <begin position="233"/>
        <end position="314"/>
    </location>
</feature>
<keyword evidence="8" id="KW-0539">Nucleus</keyword>
<accession>A0A7M7PZF0</accession>
<keyword evidence="7" id="KW-0804">Transcription</keyword>
<keyword evidence="2" id="KW-0479">Metal-binding</keyword>
<feature type="compositionally biased region" description="Low complexity" evidence="10">
    <location>
        <begin position="392"/>
        <end position="401"/>
    </location>
</feature>
<feature type="compositionally biased region" description="Basic residues" evidence="10">
    <location>
        <begin position="618"/>
        <end position="628"/>
    </location>
</feature>
<dbReference type="GO" id="GO:0045944">
    <property type="term" value="P:positive regulation of transcription by RNA polymerase II"/>
    <property type="evidence" value="ECO:0007669"/>
    <property type="project" value="TreeGrafter"/>
</dbReference>
<dbReference type="PANTHER" id="PTHR10071:SF281">
    <property type="entry name" value="BOX A-BINDING FACTOR-RELATED"/>
    <property type="match status" value="1"/>
</dbReference>
<feature type="region of interest" description="Disordered" evidence="10">
    <location>
        <begin position="608"/>
        <end position="629"/>
    </location>
</feature>
<evidence type="ECO:0000256" key="10">
    <source>
        <dbReference type="SAM" id="MobiDB-lite"/>
    </source>
</evidence>
<dbReference type="PROSITE" id="PS50114">
    <property type="entry name" value="GATA_ZN_FINGER_2"/>
    <property type="match status" value="2"/>
</dbReference>
<feature type="compositionally biased region" description="Polar residues" evidence="10">
    <location>
        <begin position="128"/>
        <end position="141"/>
    </location>
</feature>
<keyword evidence="13" id="KW-1185">Reference proteome</keyword>
<dbReference type="InterPro" id="IPR039355">
    <property type="entry name" value="Transcription_factor_GATA"/>
</dbReference>